<feature type="transmembrane region" description="Helical" evidence="6">
    <location>
        <begin position="165"/>
        <end position="190"/>
    </location>
</feature>
<dbReference type="Gene3D" id="1.20.1250.20">
    <property type="entry name" value="MFS general substrate transporter like domains"/>
    <property type="match status" value="2"/>
</dbReference>
<sequence length="529" mass="55897">MQRSIVGLSQAGAASRSLRSRVVAPRLVPLTKGLGMGPQQQRLLTVTASQNAEDSDAPGEAEMAAKRAMLDPAVPAQPASLSDLPAYPKDFVRRRLLTFVGIVLGYSCFYLTRNSLTYTAPAMVADPSIPIGMAEIGTMTSIFPIAYGFSKFVSGVLGSRTSPAMLLAGGLMATAALNVAFGFSTSLVWFCTWWAMNGMLQGVGAPCCARILTSWFAAKERGTYWGMWNIAHNMGGFFAPILAGTAAKMYGWQWGMFAPGIVGTVMGLLILLTVRDSPEAIGYPPVETRKEAPPDADGTPAKKESLVSLLVNDCLKNPYVVGLALTYFFIYVVRQGVTSWFVFYLLQVKGVADAGAATLRVSGLELGGLFGSLLAGKLSDMLVNNSKGAGGNVGKRVQVVIAYTLGIAACLMAFAAVPATMGALQWATVFMIGFFLYGPQMMIGLCGAELVRPESVGASQGFLGWVAYLGAANAGIPLSIIVKDYGWGAYFTALLAACGAAVLLLAPMINAKSYIQLEEERKLAAAKLA</sequence>
<protein>
    <recommendedName>
        <fullName evidence="7">Major facilitator superfamily (MFS) profile domain-containing protein</fullName>
    </recommendedName>
</protein>
<evidence type="ECO:0000256" key="2">
    <source>
        <dbReference type="ARBA" id="ARBA00009598"/>
    </source>
</evidence>
<feature type="transmembrane region" description="Helical" evidence="6">
    <location>
        <begin position="230"/>
        <end position="250"/>
    </location>
</feature>
<feature type="transmembrane region" description="Helical" evidence="6">
    <location>
        <begin position="397"/>
        <end position="417"/>
    </location>
</feature>
<evidence type="ECO:0000256" key="3">
    <source>
        <dbReference type="ARBA" id="ARBA00022692"/>
    </source>
</evidence>
<feature type="transmembrane region" description="Helical" evidence="6">
    <location>
        <begin position="487"/>
        <end position="506"/>
    </location>
</feature>
<keyword evidence="3 6" id="KW-0812">Transmembrane</keyword>
<organism evidence="8 9">
    <name type="scientific">Chlorella vulgaris</name>
    <name type="common">Green alga</name>
    <dbReference type="NCBI Taxonomy" id="3077"/>
    <lineage>
        <taxon>Eukaryota</taxon>
        <taxon>Viridiplantae</taxon>
        <taxon>Chlorophyta</taxon>
        <taxon>core chlorophytes</taxon>
        <taxon>Trebouxiophyceae</taxon>
        <taxon>Chlorellales</taxon>
        <taxon>Chlorellaceae</taxon>
        <taxon>Chlorella clade</taxon>
        <taxon>Chlorella</taxon>
    </lineage>
</organism>
<evidence type="ECO:0000256" key="1">
    <source>
        <dbReference type="ARBA" id="ARBA00004127"/>
    </source>
</evidence>
<dbReference type="PIRSF" id="PIRSF002808">
    <property type="entry name" value="Hexose_phosphate_transp"/>
    <property type="match status" value="1"/>
</dbReference>
<comment type="caution">
    <text evidence="8">The sequence shown here is derived from an EMBL/GenBank/DDBJ whole genome shotgun (WGS) entry which is preliminary data.</text>
</comment>
<feature type="transmembrane region" description="Helical" evidence="6">
    <location>
        <begin position="319"/>
        <end position="345"/>
    </location>
</feature>
<feature type="transmembrane region" description="Helical" evidence="6">
    <location>
        <begin position="132"/>
        <end position="153"/>
    </location>
</feature>
<evidence type="ECO:0000259" key="7">
    <source>
        <dbReference type="PROSITE" id="PS50850"/>
    </source>
</evidence>
<dbReference type="OrthoDB" id="3639251at2759"/>
<proteinExistence type="inferred from homology"/>
<evidence type="ECO:0000313" key="9">
    <source>
        <dbReference type="Proteomes" id="UP001055712"/>
    </source>
</evidence>
<dbReference type="SUPFAM" id="SSF103473">
    <property type="entry name" value="MFS general substrate transporter"/>
    <property type="match status" value="1"/>
</dbReference>
<feature type="transmembrane region" description="Helical" evidence="6">
    <location>
        <begin position="357"/>
        <end position="376"/>
    </location>
</feature>
<dbReference type="InterPro" id="IPR000849">
    <property type="entry name" value="Sugar_P_transporter"/>
</dbReference>
<dbReference type="AlphaFoldDB" id="A0A9D4TFT6"/>
<dbReference type="GO" id="GO:0061513">
    <property type="term" value="F:glucose 6-phosphate:phosphate antiporter activity"/>
    <property type="evidence" value="ECO:0007669"/>
    <property type="project" value="TreeGrafter"/>
</dbReference>
<evidence type="ECO:0000256" key="4">
    <source>
        <dbReference type="ARBA" id="ARBA00022989"/>
    </source>
</evidence>
<dbReference type="InterPro" id="IPR036259">
    <property type="entry name" value="MFS_trans_sf"/>
</dbReference>
<evidence type="ECO:0000256" key="5">
    <source>
        <dbReference type="ARBA" id="ARBA00023136"/>
    </source>
</evidence>
<feature type="domain" description="Major facilitator superfamily (MFS) profile" evidence="7">
    <location>
        <begin position="98"/>
        <end position="514"/>
    </location>
</feature>
<feature type="transmembrane region" description="Helical" evidence="6">
    <location>
        <begin position="96"/>
        <end position="112"/>
    </location>
</feature>
<feature type="transmembrane region" description="Helical" evidence="6">
    <location>
        <begin position="462"/>
        <end position="481"/>
    </location>
</feature>
<comment type="subcellular location">
    <subcellularLocation>
        <location evidence="1">Endomembrane system</location>
        <topology evidence="1">Multi-pass membrane protein</topology>
    </subcellularLocation>
</comment>
<dbReference type="GO" id="GO:0016020">
    <property type="term" value="C:membrane"/>
    <property type="evidence" value="ECO:0007669"/>
    <property type="project" value="InterPro"/>
</dbReference>
<reference evidence="8" key="1">
    <citation type="journal article" date="2019" name="Plant J.">
        <title>Chlorella vulgaris genome assembly and annotation reveals the molecular basis for metabolic acclimation to high light conditions.</title>
        <authorList>
            <person name="Cecchin M."/>
            <person name="Marcolungo L."/>
            <person name="Rossato M."/>
            <person name="Girolomoni L."/>
            <person name="Cosentino E."/>
            <person name="Cuine S."/>
            <person name="Li-Beisson Y."/>
            <person name="Delledonne M."/>
            <person name="Ballottari M."/>
        </authorList>
    </citation>
    <scope>NUCLEOTIDE SEQUENCE</scope>
    <source>
        <strain evidence="8">211/11P</strain>
    </source>
</reference>
<keyword evidence="4 6" id="KW-1133">Transmembrane helix</keyword>
<dbReference type="Pfam" id="PF07690">
    <property type="entry name" value="MFS_1"/>
    <property type="match status" value="1"/>
</dbReference>
<dbReference type="InterPro" id="IPR020846">
    <property type="entry name" value="MFS_dom"/>
</dbReference>
<dbReference type="EMBL" id="SIDB01000013">
    <property type="protein sequence ID" value="KAI3424452.1"/>
    <property type="molecule type" value="Genomic_DNA"/>
</dbReference>
<dbReference type="GO" id="GO:0035435">
    <property type="term" value="P:phosphate ion transmembrane transport"/>
    <property type="evidence" value="ECO:0007669"/>
    <property type="project" value="TreeGrafter"/>
</dbReference>
<dbReference type="InterPro" id="IPR011701">
    <property type="entry name" value="MFS"/>
</dbReference>
<gene>
    <name evidence="8" type="ORF">D9Q98_010004</name>
</gene>
<feature type="transmembrane region" description="Helical" evidence="6">
    <location>
        <begin position="423"/>
        <end position="450"/>
    </location>
</feature>
<feature type="transmembrane region" description="Helical" evidence="6">
    <location>
        <begin position="196"/>
        <end position="218"/>
    </location>
</feature>
<dbReference type="Proteomes" id="UP001055712">
    <property type="component" value="Unassembled WGS sequence"/>
</dbReference>
<dbReference type="InterPro" id="IPR051337">
    <property type="entry name" value="OPA_Antiporter"/>
</dbReference>
<dbReference type="GO" id="GO:0055062">
    <property type="term" value="P:phosphate ion homeostasis"/>
    <property type="evidence" value="ECO:0007669"/>
    <property type="project" value="UniProtKB-ARBA"/>
</dbReference>
<name>A0A9D4TFT6_CHLVU</name>
<dbReference type="GO" id="GO:0012505">
    <property type="term" value="C:endomembrane system"/>
    <property type="evidence" value="ECO:0007669"/>
    <property type="project" value="UniProtKB-SubCell"/>
</dbReference>
<dbReference type="PROSITE" id="PS50850">
    <property type="entry name" value="MFS"/>
    <property type="match status" value="1"/>
</dbReference>
<accession>A0A9D4TFT6</accession>
<keyword evidence="5 6" id="KW-0472">Membrane</keyword>
<evidence type="ECO:0000256" key="6">
    <source>
        <dbReference type="SAM" id="Phobius"/>
    </source>
</evidence>
<evidence type="ECO:0000313" key="8">
    <source>
        <dbReference type="EMBL" id="KAI3424452.1"/>
    </source>
</evidence>
<dbReference type="PANTHER" id="PTHR43826">
    <property type="entry name" value="GLUCOSE-6-PHOSPHATE EXCHANGER SLC37A4"/>
    <property type="match status" value="1"/>
</dbReference>
<feature type="transmembrane region" description="Helical" evidence="6">
    <location>
        <begin position="256"/>
        <end position="274"/>
    </location>
</feature>
<keyword evidence="9" id="KW-1185">Reference proteome</keyword>
<reference evidence="8" key="2">
    <citation type="submission" date="2020-11" db="EMBL/GenBank/DDBJ databases">
        <authorList>
            <person name="Cecchin M."/>
            <person name="Marcolungo L."/>
            <person name="Rossato M."/>
            <person name="Girolomoni L."/>
            <person name="Cosentino E."/>
            <person name="Cuine S."/>
            <person name="Li-Beisson Y."/>
            <person name="Delledonne M."/>
            <person name="Ballottari M."/>
        </authorList>
    </citation>
    <scope>NUCLEOTIDE SEQUENCE</scope>
    <source>
        <strain evidence="8">211/11P</strain>
        <tissue evidence="8">Whole cell</tissue>
    </source>
</reference>
<comment type="similarity">
    <text evidence="2">Belongs to the major facilitator superfamily. Organophosphate:Pi antiporter (OPA) (TC 2.A.1.4) family.</text>
</comment>
<dbReference type="PANTHER" id="PTHR43826:SF3">
    <property type="entry name" value="GLUCOSE-6-PHOSPHATE EXCHANGER SLC37A4"/>
    <property type="match status" value="1"/>
</dbReference>